<comment type="subcellular location">
    <subcellularLocation>
        <location evidence="1">Membrane</location>
        <topology evidence="1">Lipid-anchor</topology>
    </subcellularLocation>
</comment>
<evidence type="ECO:0000256" key="2">
    <source>
        <dbReference type="ARBA" id="ARBA00007886"/>
    </source>
</evidence>
<keyword evidence="11" id="KW-1185">Reference proteome</keyword>
<evidence type="ECO:0000256" key="6">
    <source>
        <dbReference type="ARBA" id="ARBA00023139"/>
    </source>
</evidence>
<name>A0ABN8GN93_9BACL</name>
<keyword evidence="7" id="KW-0449">Lipoprotein</keyword>
<dbReference type="InterPro" id="IPR057336">
    <property type="entry name" value="GerAC_N"/>
</dbReference>
<reference evidence="10" key="1">
    <citation type="submission" date="2022-01" db="EMBL/GenBank/DDBJ databases">
        <authorList>
            <person name="Criscuolo A."/>
        </authorList>
    </citation>
    <scope>NUCLEOTIDE SEQUENCE</scope>
    <source>
        <strain evidence="10">CIP111891</strain>
    </source>
</reference>
<dbReference type="Pfam" id="PF05504">
    <property type="entry name" value="Spore_GerAC"/>
    <property type="match status" value="1"/>
</dbReference>
<evidence type="ECO:0000256" key="5">
    <source>
        <dbReference type="ARBA" id="ARBA00023136"/>
    </source>
</evidence>
<evidence type="ECO:0000256" key="7">
    <source>
        <dbReference type="ARBA" id="ARBA00023288"/>
    </source>
</evidence>
<evidence type="ECO:0000259" key="9">
    <source>
        <dbReference type="Pfam" id="PF25198"/>
    </source>
</evidence>
<sequence>MRKLVISCLSLLLLSGCNYRNELKNLQLIYAASIDMNDQHDIVTTVTIQSPGGKERTAPVHEVLTASGPTLQDALFKKIGLQIAGPIGTSKNQVMLLGEKVAKKDLAQILDSSFRTSNVPMLAKVAIVRGQAGDLIRLDRIGSATAGEYLRKILRSASYETIIPAMTLHSLYPMLHDSGRDPAIPILRKETDKAVVDGLALMHERKYTGYSLTPEQSMLYLLMNGDKGDICVITRDIEEEASDDKDEPSDYLALNISNLKRKKEVWIDAEGQVQIQLSLNMKGRIIEYANDDLADKEKVEQLNKLFSEVITKEANGICKQLQQANSDALGIARDMMAFYPNEWKKMDWETEYPKANFQVSMKVEIVSHGIIN</sequence>
<dbReference type="InterPro" id="IPR046953">
    <property type="entry name" value="Spore_GerAC-like_C"/>
</dbReference>
<keyword evidence="5" id="KW-0472">Membrane</keyword>
<keyword evidence="4" id="KW-0732">Signal</keyword>
<evidence type="ECO:0008006" key="12">
    <source>
        <dbReference type="Google" id="ProtNLM"/>
    </source>
</evidence>
<evidence type="ECO:0000256" key="4">
    <source>
        <dbReference type="ARBA" id="ARBA00022729"/>
    </source>
</evidence>
<organism evidence="10 11">
    <name type="scientific">Paenibacillus allorhizoplanae</name>
    <dbReference type="NCBI Taxonomy" id="2905648"/>
    <lineage>
        <taxon>Bacteria</taxon>
        <taxon>Bacillati</taxon>
        <taxon>Bacillota</taxon>
        <taxon>Bacilli</taxon>
        <taxon>Bacillales</taxon>
        <taxon>Paenibacillaceae</taxon>
        <taxon>Paenibacillus</taxon>
    </lineage>
</organism>
<keyword evidence="6" id="KW-0564">Palmitate</keyword>
<dbReference type="RefSeq" id="WP_236289939.1">
    <property type="nucleotide sequence ID" value="NZ_CAKMMW010000012.1"/>
</dbReference>
<comment type="caution">
    <text evidence="10">The sequence shown here is derived from an EMBL/GenBank/DDBJ whole genome shotgun (WGS) entry which is preliminary data.</text>
</comment>
<dbReference type="PANTHER" id="PTHR35789:SF1">
    <property type="entry name" value="SPORE GERMINATION PROTEIN B3"/>
    <property type="match status" value="1"/>
</dbReference>
<keyword evidence="3" id="KW-0309">Germination</keyword>
<comment type="similarity">
    <text evidence="2">Belongs to the GerABKC lipoprotein family.</text>
</comment>
<feature type="domain" description="Spore germination protein N-terminal" evidence="9">
    <location>
        <begin position="20"/>
        <end position="188"/>
    </location>
</feature>
<dbReference type="InterPro" id="IPR038501">
    <property type="entry name" value="Spore_GerAC_C_sf"/>
</dbReference>
<dbReference type="Pfam" id="PF25198">
    <property type="entry name" value="Spore_GerAC_N"/>
    <property type="match status" value="1"/>
</dbReference>
<dbReference type="EMBL" id="CAKMMW010000012">
    <property type="protein sequence ID" value="CAH1213681.1"/>
    <property type="molecule type" value="Genomic_DNA"/>
</dbReference>
<evidence type="ECO:0000256" key="3">
    <source>
        <dbReference type="ARBA" id="ARBA00022544"/>
    </source>
</evidence>
<accession>A0ABN8GN93</accession>
<protein>
    <recommendedName>
        <fullName evidence="12">Ger(X)C family spore germination protein</fullName>
    </recommendedName>
</protein>
<evidence type="ECO:0000313" key="10">
    <source>
        <dbReference type="EMBL" id="CAH1213681.1"/>
    </source>
</evidence>
<feature type="domain" description="Spore germination GerAC-like C-terminal" evidence="8">
    <location>
        <begin position="197"/>
        <end position="369"/>
    </location>
</feature>
<gene>
    <name evidence="10" type="ORF">PAECIP111891_04010</name>
</gene>
<evidence type="ECO:0000256" key="1">
    <source>
        <dbReference type="ARBA" id="ARBA00004635"/>
    </source>
</evidence>
<proteinExistence type="inferred from homology"/>
<dbReference type="InterPro" id="IPR008844">
    <property type="entry name" value="Spore_GerAC-like"/>
</dbReference>
<dbReference type="Gene3D" id="3.30.300.210">
    <property type="entry name" value="Nutrient germinant receptor protein C, domain 3"/>
    <property type="match status" value="1"/>
</dbReference>
<dbReference type="PANTHER" id="PTHR35789">
    <property type="entry name" value="SPORE GERMINATION PROTEIN B3"/>
    <property type="match status" value="1"/>
</dbReference>
<dbReference type="Proteomes" id="UP000838821">
    <property type="component" value="Unassembled WGS sequence"/>
</dbReference>
<evidence type="ECO:0000313" key="11">
    <source>
        <dbReference type="Proteomes" id="UP000838821"/>
    </source>
</evidence>
<dbReference type="PROSITE" id="PS51257">
    <property type="entry name" value="PROKAR_LIPOPROTEIN"/>
    <property type="match status" value="1"/>
</dbReference>
<evidence type="ECO:0000259" key="8">
    <source>
        <dbReference type="Pfam" id="PF05504"/>
    </source>
</evidence>
<dbReference type="NCBIfam" id="TIGR02887">
    <property type="entry name" value="spore_ger_x_C"/>
    <property type="match status" value="1"/>
</dbReference>